<dbReference type="AlphaFoldDB" id="A0ABD3GXT8"/>
<keyword evidence="2" id="KW-1185">Reference proteome</keyword>
<protein>
    <recommendedName>
        <fullName evidence="3">Reverse transcriptase zinc-binding domain-containing protein</fullName>
    </recommendedName>
</protein>
<dbReference type="PANTHER" id="PTHR33116:SF78">
    <property type="entry name" value="OS12G0587133 PROTEIN"/>
    <property type="match status" value="1"/>
</dbReference>
<dbReference type="PANTHER" id="PTHR33116">
    <property type="entry name" value="REVERSE TRANSCRIPTASE ZINC-BINDING DOMAIN-CONTAINING PROTEIN-RELATED-RELATED"/>
    <property type="match status" value="1"/>
</dbReference>
<sequence length="1003" mass="115835">MRTPHRRYALKRFLIKERPHFVAVQETHLEAERLKFFVSTLTSDYEVIASSSEGRMKGVALLYSKNVELLESREGLQGRLGEEEMLEFTALCSTLGVRDARESVEKREGPRFTRAQTSDHIPVMLRASVGTVRQKRPIFRGSPYFKADHYVVQQNLEHLKEVWEELQAKEESGTALEHFSRCWVGFKREIKALQYQKKAQLSTVPEKERRIQELLNTDVDLLSAQQVEELATLTEQVRELQAWDHHRWRLTLREKFLKEGDACTQYFFRRFKGRRKHTFIKSLKTAKAEVLEDEERIKHEVYNSYSNLYNPVQEPPTDGELRAELLSDVSSVLSGEQNAVLEEIPSDREIFESLMMLPAGKSPGVDCMTQEEKAYDRLCPQYLWDVMANLGFSEKFIRVVQALQTDAESRVLLNGSLLPTFQVDESSVKNLFQVLRIIEAASGGKINVGKSKVLKIGASSQSLTPFWLSELGIQVIDPQTPTRYLGAQLTTLWRGADNALDLIHTLHRKAKNSTSSLLPFESRVLFIRHALFPILIYQMSTSRFKRSAWTNFERVLREFLWSVRADGTGKKLLAAWDSIRLPVSLGGLGIFGAHDFQQGLICTMLLRAFDDPDNLWVPVLATAFLGVSRHKLVEALCSRSIPSSFKLVPVASLLIRTWENVFSLYLLRPSSQIVFLQGDLNDIFFLQARKFVGIREASRVTERLTARCSEEGIFSPSDLRLRFASDPFSLDNCNALDEVIFLEVLTGTPQADALSFQPTDWVTTEGEPLNLKMRAAETYNKIIKGRALAHHVKLNGLWHLNFDLGWWQKLWNIASMKRLGQRHKVFAWRVMHCAFFDGKRAQKMRIQNTHCHFCRADVEDFSHAVWGCPRWDTFWEEFARRFKDRQHIISLRYQRRTLPEVLCWSQDCSGALRLFRTWLILLTWRTLWTERCTFVFQNKLNTVSLVRIARTFLEELWARRSQMKKQHTRSIAASLLEVLPLVAPRYLQLLGREDDGPDSDVRD</sequence>
<dbReference type="EMBL" id="JBJQOH010000006">
    <property type="protein sequence ID" value="KAL3682957.1"/>
    <property type="molecule type" value="Genomic_DNA"/>
</dbReference>
<comment type="caution">
    <text evidence="1">The sequence shown here is derived from an EMBL/GenBank/DDBJ whole genome shotgun (WGS) entry which is preliminary data.</text>
</comment>
<gene>
    <name evidence="1" type="ORF">R1sor_000979</name>
</gene>
<accession>A0ABD3GXT8</accession>
<dbReference type="Proteomes" id="UP001633002">
    <property type="component" value="Unassembled WGS sequence"/>
</dbReference>
<reference evidence="1 2" key="1">
    <citation type="submission" date="2024-09" db="EMBL/GenBank/DDBJ databases">
        <title>Chromosome-scale assembly of Riccia sorocarpa.</title>
        <authorList>
            <person name="Paukszto L."/>
        </authorList>
    </citation>
    <scope>NUCLEOTIDE SEQUENCE [LARGE SCALE GENOMIC DNA]</scope>
    <source>
        <strain evidence="1">LP-2024</strain>
        <tissue evidence="1">Aerial parts of the thallus</tissue>
    </source>
</reference>
<name>A0ABD3GXT8_9MARC</name>
<proteinExistence type="predicted"/>
<evidence type="ECO:0000313" key="2">
    <source>
        <dbReference type="Proteomes" id="UP001633002"/>
    </source>
</evidence>
<evidence type="ECO:0000313" key="1">
    <source>
        <dbReference type="EMBL" id="KAL3682957.1"/>
    </source>
</evidence>
<evidence type="ECO:0008006" key="3">
    <source>
        <dbReference type="Google" id="ProtNLM"/>
    </source>
</evidence>
<organism evidence="1 2">
    <name type="scientific">Riccia sorocarpa</name>
    <dbReference type="NCBI Taxonomy" id="122646"/>
    <lineage>
        <taxon>Eukaryota</taxon>
        <taxon>Viridiplantae</taxon>
        <taxon>Streptophyta</taxon>
        <taxon>Embryophyta</taxon>
        <taxon>Marchantiophyta</taxon>
        <taxon>Marchantiopsida</taxon>
        <taxon>Marchantiidae</taxon>
        <taxon>Marchantiales</taxon>
        <taxon>Ricciaceae</taxon>
        <taxon>Riccia</taxon>
    </lineage>
</organism>